<reference evidence="1 2" key="1">
    <citation type="journal article" date="2024" name="Plant Biotechnol. J.">
        <title>Genome and CRISPR/Cas9 system of a widespread forest tree (Populus alba) in the world.</title>
        <authorList>
            <person name="Liu Y.J."/>
            <person name="Jiang P.F."/>
            <person name="Han X.M."/>
            <person name="Li X.Y."/>
            <person name="Wang H.M."/>
            <person name="Wang Y.J."/>
            <person name="Wang X.X."/>
            <person name="Zeng Q.Y."/>
        </authorList>
    </citation>
    <scope>NUCLEOTIDE SEQUENCE [LARGE SCALE GENOMIC DNA]</scope>
    <source>
        <strain evidence="2">cv. PAL-ZL1</strain>
    </source>
</reference>
<dbReference type="Proteomes" id="UP000309997">
    <property type="component" value="Unassembled WGS sequence"/>
</dbReference>
<accession>A0ACC4BE50</accession>
<proteinExistence type="predicted"/>
<organism evidence="1 2">
    <name type="scientific">Populus alba</name>
    <name type="common">White poplar</name>
    <dbReference type="NCBI Taxonomy" id="43335"/>
    <lineage>
        <taxon>Eukaryota</taxon>
        <taxon>Viridiplantae</taxon>
        <taxon>Streptophyta</taxon>
        <taxon>Embryophyta</taxon>
        <taxon>Tracheophyta</taxon>
        <taxon>Spermatophyta</taxon>
        <taxon>Magnoliopsida</taxon>
        <taxon>eudicotyledons</taxon>
        <taxon>Gunneridae</taxon>
        <taxon>Pentapetalae</taxon>
        <taxon>rosids</taxon>
        <taxon>fabids</taxon>
        <taxon>Malpighiales</taxon>
        <taxon>Salicaceae</taxon>
        <taxon>Saliceae</taxon>
        <taxon>Populus</taxon>
    </lineage>
</organism>
<evidence type="ECO:0000313" key="2">
    <source>
        <dbReference type="Proteomes" id="UP000309997"/>
    </source>
</evidence>
<sequence length="85" mass="9816">MAAQQGHPFWTWSTLQNPFPWIPKKRSSRILEVPSKSFAENIHLVWMFYALPNKANKGTTTPFIAPEEKQSIFLQSSQLSLSFLH</sequence>
<keyword evidence="2" id="KW-1185">Reference proteome</keyword>
<name>A0ACC4BE50_POPAL</name>
<comment type="caution">
    <text evidence="1">The sequence shown here is derived from an EMBL/GenBank/DDBJ whole genome shotgun (WGS) entry which is preliminary data.</text>
</comment>
<dbReference type="EMBL" id="RCHU02000011">
    <property type="protein sequence ID" value="KAL3576860.1"/>
    <property type="molecule type" value="Genomic_DNA"/>
</dbReference>
<protein>
    <submittedName>
        <fullName evidence="1">Uncharacterized protein</fullName>
    </submittedName>
</protein>
<gene>
    <name evidence="1" type="ORF">D5086_022143</name>
</gene>
<evidence type="ECO:0000313" key="1">
    <source>
        <dbReference type="EMBL" id="KAL3576860.1"/>
    </source>
</evidence>